<accession>A0ABN9RG87</accession>
<dbReference type="CDD" id="cd02325">
    <property type="entry name" value="R3H"/>
    <property type="match status" value="1"/>
</dbReference>
<evidence type="ECO:0000259" key="2">
    <source>
        <dbReference type="PROSITE" id="PS51061"/>
    </source>
</evidence>
<protein>
    <recommendedName>
        <fullName evidence="2">R3H domain-containing protein</fullName>
    </recommendedName>
</protein>
<evidence type="ECO:0000313" key="4">
    <source>
        <dbReference type="Proteomes" id="UP001189429"/>
    </source>
</evidence>
<feature type="compositionally biased region" description="Low complexity" evidence="1">
    <location>
        <begin position="187"/>
        <end position="203"/>
    </location>
</feature>
<feature type="domain" description="R3H" evidence="2">
    <location>
        <begin position="123"/>
        <end position="188"/>
    </location>
</feature>
<reference evidence="3" key="1">
    <citation type="submission" date="2023-10" db="EMBL/GenBank/DDBJ databases">
        <authorList>
            <person name="Chen Y."/>
            <person name="Shah S."/>
            <person name="Dougan E. K."/>
            <person name="Thang M."/>
            <person name="Chan C."/>
        </authorList>
    </citation>
    <scope>NUCLEOTIDE SEQUENCE [LARGE SCALE GENOMIC DNA]</scope>
</reference>
<feature type="compositionally biased region" description="Low complexity" evidence="1">
    <location>
        <begin position="64"/>
        <end position="87"/>
    </location>
</feature>
<gene>
    <name evidence="3" type="ORF">PCOR1329_LOCUS20096</name>
</gene>
<sequence length="227" mass="23513">MLLRLRWDDADAGARARLSEIVGRIWDGLQGVDLAEAAPIPSALWLGAGGGTARREPPGPPAPRLAAGPGAAAAPEGKAGEAAAAPGRRAEEARGPPQEPAGHPRGAEAARAAMDPGLQAALDGLEHGLRERLRAFAERASPGQRVKLPLELRAVQRKAVHLWAEAHGLGHRSFGYRGRRRLHLTAPGSAEAGGDSGAAGAAAEEFDWDAWQEDASASGQSDEDGAR</sequence>
<dbReference type="Gene3D" id="3.30.1370.50">
    <property type="entry name" value="R3H-like domain"/>
    <property type="match status" value="1"/>
</dbReference>
<comment type="caution">
    <text evidence="3">The sequence shown here is derived from an EMBL/GenBank/DDBJ whole genome shotgun (WGS) entry which is preliminary data.</text>
</comment>
<dbReference type="Pfam" id="PF01424">
    <property type="entry name" value="R3H"/>
    <property type="match status" value="1"/>
</dbReference>
<dbReference type="InterPro" id="IPR001374">
    <property type="entry name" value="R3H_dom"/>
</dbReference>
<evidence type="ECO:0000256" key="1">
    <source>
        <dbReference type="SAM" id="MobiDB-lite"/>
    </source>
</evidence>
<name>A0ABN9RG87_9DINO</name>
<keyword evidence="4" id="KW-1185">Reference proteome</keyword>
<feature type="region of interest" description="Disordered" evidence="1">
    <location>
        <begin position="49"/>
        <end position="110"/>
    </location>
</feature>
<dbReference type="PROSITE" id="PS51061">
    <property type="entry name" value="R3H"/>
    <property type="match status" value="1"/>
</dbReference>
<dbReference type="SUPFAM" id="SSF82708">
    <property type="entry name" value="R3H domain"/>
    <property type="match status" value="1"/>
</dbReference>
<organism evidence="3 4">
    <name type="scientific">Prorocentrum cordatum</name>
    <dbReference type="NCBI Taxonomy" id="2364126"/>
    <lineage>
        <taxon>Eukaryota</taxon>
        <taxon>Sar</taxon>
        <taxon>Alveolata</taxon>
        <taxon>Dinophyceae</taxon>
        <taxon>Prorocentrales</taxon>
        <taxon>Prorocentraceae</taxon>
        <taxon>Prorocentrum</taxon>
    </lineage>
</organism>
<proteinExistence type="predicted"/>
<dbReference type="Proteomes" id="UP001189429">
    <property type="component" value="Unassembled WGS sequence"/>
</dbReference>
<feature type="region of interest" description="Disordered" evidence="1">
    <location>
        <begin position="187"/>
        <end position="227"/>
    </location>
</feature>
<evidence type="ECO:0000313" key="3">
    <source>
        <dbReference type="EMBL" id="CAK0817473.1"/>
    </source>
</evidence>
<dbReference type="InterPro" id="IPR036867">
    <property type="entry name" value="R3H_dom_sf"/>
</dbReference>
<dbReference type="EMBL" id="CAUYUJ010006478">
    <property type="protein sequence ID" value="CAK0817473.1"/>
    <property type="molecule type" value="Genomic_DNA"/>
</dbReference>